<dbReference type="EMBL" id="JACHXS010000001">
    <property type="protein sequence ID" value="MBB3219508.1"/>
    <property type="molecule type" value="Genomic_DNA"/>
</dbReference>
<dbReference type="RefSeq" id="WP_137312473.1">
    <property type="nucleotide sequence ID" value="NZ_CP040017.1"/>
</dbReference>
<evidence type="ECO:0000313" key="3">
    <source>
        <dbReference type="EMBL" id="QCP09586.1"/>
    </source>
</evidence>
<evidence type="ECO:0000313" key="5">
    <source>
        <dbReference type="Proteomes" id="UP000584325"/>
    </source>
</evidence>
<dbReference type="Proteomes" id="UP000584325">
    <property type="component" value="Unassembled WGS sequence"/>
</dbReference>
<gene>
    <name evidence="3" type="ORF">FCL38_03490</name>
    <name evidence="2" type="ORF">FHS02_000295</name>
</gene>
<keyword evidence="4" id="KW-1185">Reference proteome</keyword>
<dbReference type="AlphaFoldDB" id="A0A4P8HL05"/>
<accession>A0A4P8HL05</accession>
<dbReference type="Proteomes" id="UP000298763">
    <property type="component" value="Chromosome"/>
</dbReference>
<evidence type="ECO:0000256" key="1">
    <source>
        <dbReference type="SAM" id="MobiDB-lite"/>
    </source>
</evidence>
<dbReference type="EMBL" id="CP040017">
    <property type="protein sequence ID" value="QCP09586.1"/>
    <property type="molecule type" value="Genomic_DNA"/>
</dbReference>
<protein>
    <submittedName>
        <fullName evidence="2">Uncharacterized protein</fullName>
    </submittedName>
</protein>
<organism evidence="2 5">
    <name type="scientific">Pseudoduganella umbonata</name>
    <dbReference type="NCBI Taxonomy" id="864828"/>
    <lineage>
        <taxon>Bacteria</taxon>
        <taxon>Pseudomonadati</taxon>
        <taxon>Pseudomonadota</taxon>
        <taxon>Betaproteobacteria</taxon>
        <taxon>Burkholderiales</taxon>
        <taxon>Oxalobacteraceae</taxon>
        <taxon>Telluria group</taxon>
        <taxon>Pseudoduganella</taxon>
    </lineage>
</organism>
<evidence type="ECO:0000313" key="4">
    <source>
        <dbReference type="Proteomes" id="UP000298763"/>
    </source>
</evidence>
<feature type="region of interest" description="Disordered" evidence="1">
    <location>
        <begin position="1"/>
        <end position="24"/>
    </location>
</feature>
<sequence>MGSLDGQRTDDDGQMTFRQGTNFPHSIFGSPVMLLMQRHDAFRPGRNTFNKSNETIFAITKHLFTVVTIWIKVL</sequence>
<reference evidence="2 5" key="2">
    <citation type="submission" date="2020-08" db="EMBL/GenBank/DDBJ databases">
        <title>Genomic Encyclopedia of Type Strains, Phase III (KMG-III): the genomes of soil and plant-associated and newly described type strains.</title>
        <authorList>
            <person name="Whitman W."/>
        </authorList>
    </citation>
    <scope>NUCLEOTIDE SEQUENCE [LARGE SCALE GENOMIC DNA]</scope>
    <source>
        <strain evidence="2 5">CECT 7753</strain>
    </source>
</reference>
<evidence type="ECO:0000313" key="2">
    <source>
        <dbReference type="EMBL" id="MBB3219508.1"/>
    </source>
</evidence>
<proteinExistence type="predicted"/>
<name>A0A4P8HL05_9BURK</name>
<reference evidence="3 4" key="1">
    <citation type="submission" date="2019-05" db="EMBL/GenBank/DDBJ databases">
        <title>Draft Genome Sequences of Six Type Strains of the Genus Massilia.</title>
        <authorList>
            <person name="Miess H."/>
            <person name="Frediansyhah A."/>
            <person name="Gross H."/>
        </authorList>
    </citation>
    <scope>NUCLEOTIDE SEQUENCE [LARGE SCALE GENOMIC DNA]</scope>
    <source>
        <strain evidence="3 4">DSMZ 26121</strain>
    </source>
</reference>